<dbReference type="InterPro" id="IPR003036">
    <property type="entry name" value="Gag_P30"/>
</dbReference>
<evidence type="ECO:0000313" key="4">
    <source>
        <dbReference type="Proteomes" id="UP000694556"/>
    </source>
</evidence>
<dbReference type="InterPro" id="IPR008919">
    <property type="entry name" value="Retrov_capsid_N"/>
</dbReference>
<keyword evidence="4" id="KW-1185">Reference proteome</keyword>
<feature type="compositionally biased region" description="Pro residues" evidence="1">
    <location>
        <begin position="86"/>
        <end position="98"/>
    </location>
</feature>
<dbReference type="PANTHER" id="PTHR33166">
    <property type="entry name" value="GAG_P30 DOMAIN-CONTAINING PROTEIN"/>
    <property type="match status" value="1"/>
</dbReference>
<dbReference type="Ensembl" id="ENSCMMT00000029694.1">
    <property type="protein sequence ID" value="ENSCMMP00000027195.1"/>
    <property type="gene ID" value="ENSCMMG00000016676.1"/>
</dbReference>
<dbReference type="AlphaFoldDB" id="A0A8C3D2S5"/>
<reference evidence="3" key="2">
    <citation type="submission" date="2025-08" db="UniProtKB">
        <authorList>
            <consortium name="Ensembl"/>
        </authorList>
    </citation>
    <scope>IDENTIFICATION</scope>
</reference>
<feature type="region of interest" description="Disordered" evidence="1">
    <location>
        <begin position="75"/>
        <end position="139"/>
    </location>
</feature>
<organism evidence="3 4">
    <name type="scientific">Cairina moschata</name>
    <name type="common">Muscovy duck</name>
    <dbReference type="NCBI Taxonomy" id="8855"/>
    <lineage>
        <taxon>Eukaryota</taxon>
        <taxon>Metazoa</taxon>
        <taxon>Chordata</taxon>
        <taxon>Craniata</taxon>
        <taxon>Vertebrata</taxon>
        <taxon>Euteleostomi</taxon>
        <taxon>Archelosauria</taxon>
        <taxon>Archosauria</taxon>
        <taxon>Dinosauria</taxon>
        <taxon>Saurischia</taxon>
        <taxon>Theropoda</taxon>
        <taxon>Coelurosauria</taxon>
        <taxon>Aves</taxon>
        <taxon>Neognathae</taxon>
        <taxon>Galloanserae</taxon>
        <taxon>Anseriformes</taxon>
        <taxon>Anatidae</taxon>
        <taxon>Anatinae</taxon>
        <taxon>Cairina</taxon>
    </lineage>
</organism>
<protein>
    <recommendedName>
        <fullName evidence="2">Core shell protein Gag P30 domain-containing protein</fullName>
    </recommendedName>
</protein>
<evidence type="ECO:0000256" key="1">
    <source>
        <dbReference type="SAM" id="MobiDB-lite"/>
    </source>
</evidence>
<evidence type="ECO:0000259" key="2">
    <source>
        <dbReference type="Pfam" id="PF02093"/>
    </source>
</evidence>
<dbReference type="InterPro" id="IPR050462">
    <property type="entry name" value="Retroviral_Gag-Pol_poly"/>
</dbReference>
<proteinExistence type="predicted"/>
<reference evidence="3" key="1">
    <citation type="submission" date="2018-09" db="EMBL/GenBank/DDBJ databases">
        <title>Common duck and Muscovy duck high density SNP chip.</title>
        <authorList>
            <person name="Vignal A."/>
            <person name="Thebault N."/>
            <person name="Warren W.C."/>
        </authorList>
    </citation>
    <scope>NUCLEOTIDE SEQUENCE [LARGE SCALE GENOMIC DNA]</scope>
</reference>
<dbReference type="SUPFAM" id="SSF47943">
    <property type="entry name" value="Retrovirus capsid protein, N-terminal core domain"/>
    <property type="match status" value="1"/>
</dbReference>
<evidence type="ECO:0000313" key="3">
    <source>
        <dbReference type="Ensembl" id="ENSCMMP00000027195.1"/>
    </source>
</evidence>
<reference evidence="3" key="3">
    <citation type="submission" date="2025-09" db="UniProtKB">
        <authorList>
            <consortium name="Ensembl"/>
        </authorList>
    </citation>
    <scope>IDENTIFICATION</scope>
</reference>
<dbReference type="Proteomes" id="UP000694556">
    <property type="component" value="Chromosome Z"/>
</dbReference>
<sequence length="361" mass="41052">MAQICLIKWPKEPLRPRVFWPGFGSFEDWVSQALNRYVNSEEPLNQEESDDAALWVGASNAFPPEQILALNTRSDRGKEEWEPLDNMPPPSSWQPEPPQFESRLPTAPVLYPSPPAQRTRSNMRATEREESETGGWTDDLGGLYPLREVALGGNQGGIGFVVVPLNTSDVRNFKKELGNLLDEPLGVAESLEQFLGPNRYTWEEMQSILGILFAREERGMIRQAGMRLWERQNQGGPPGDVKWPNSNPNWDHQAAQGRQNMRDLRAIVIQGIKESVPRGQNINKAFNECQCGGESPTEWLDRLRKSLQMYSGIDPDSPAGGALLRTQFVANSWEDMRKKWEKLDDWHEKGLEEFLREAQKV</sequence>
<feature type="domain" description="Core shell protein Gag P30" evidence="2">
    <location>
        <begin position="168"/>
        <end position="361"/>
    </location>
</feature>
<dbReference type="Pfam" id="PF02093">
    <property type="entry name" value="Gag_p30"/>
    <property type="match status" value="1"/>
</dbReference>
<accession>A0A8C3D2S5</accession>
<dbReference type="GO" id="GO:0019068">
    <property type="term" value="P:virion assembly"/>
    <property type="evidence" value="ECO:0007669"/>
    <property type="project" value="InterPro"/>
</dbReference>
<name>A0A8C3D2S5_CAIMO</name>
<dbReference type="Gene3D" id="1.10.375.10">
    <property type="entry name" value="Human Immunodeficiency Virus Type 1 Capsid Protein"/>
    <property type="match status" value="1"/>
</dbReference>